<comment type="caution">
    <text evidence="1">The sequence shown here is derived from an EMBL/GenBank/DDBJ whole genome shotgun (WGS) entry which is preliminary data.</text>
</comment>
<reference evidence="1" key="1">
    <citation type="journal article" date="2021" name="PeerJ">
        <title>Extensive microbial diversity within the chicken gut microbiome revealed by metagenomics and culture.</title>
        <authorList>
            <person name="Gilroy R."/>
            <person name="Ravi A."/>
            <person name="Getino M."/>
            <person name="Pursley I."/>
            <person name="Horton D.L."/>
            <person name="Alikhan N.F."/>
            <person name="Baker D."/>
            <person name="Gharbi K."/>
            <person name="Hall N."/>
            <person name="Watson M."/>
            <person name="Adriaenssens E.M."/>
            <person name="Foster-Nyarko E."/>
            <person name="Jarju S."/>
            <person name="Secka A."/>
            <person name="Antonio M."/>
            <person name="Oren A."/>
            <person name="Chaudhuri R.R."/>
            <person name="La Ragione R."/>
            <person name="Hildebrand F."/>
            <person name="Pallen M.J."/>
        </authorList>
    </citation>
    <scope>NUCLEOTIDE SEQUENCE</scope>
    <source>
        <strain evidence="1">ChiGjej1B1-14440</strain>
    </source>
</reference>
<organism evidence="1 2">
    <name type="scientific">Candidatus Erysipelatoclostridium merdavium</name>
    <dbReference type="NCBI Taxonomy" id="2838566"/>
    <lineage>
        <taxon>Bacteria</taxon>
        <taxon>Bacillati</taxon>
        <taxon>Bacillota</taxon>
        <taxon>Erysipelotrichia</taxon>
        <taxon>Erysipelotrichales</taxon>
        <taxon>Erysipelotrichales incertae sedis</taxon>
    </lineage>
</organism>
<evidence type="ECO:0000313" key="2">
    <source>
        <dbReference type="Proteomes" id="UP000886724"/>
    </source>
</evidence>
<dbReference type="AlphaFoldDB" id="A0A9D1XMI8"/>
<reference evidence="1" key="2">
    <citation type="submission" date="2021-04" db="EMBL/GenBank/DDBJ databases">
        <authorList>
            <person name="Gilroy R."/>
        </authorList>
    </citation>
    <scope>NUCLEOTIDE SEQUENCE</scope>
    <source>
        <strain evidence="1">ChiGjej1B1-14440</strain>
    </source>
</reference>
<accession>A0A9D1XMI8</accession>
<evidence type="ECO:0000313" key="1">
    <source>
        <dbReference type="EMBL" id="HIX82278.1"/>
    </source>
</evidence>
<sequence>MKILKLLEKNRYEIKLNKTGLYRFVEEGSKELVEYGFSYKVKYPQDLFAYEVILNGIRNKQVIDECYNQFVAVNYDIFEYVTYKERQRMINQDEEKVIANLPHFKDNQSKEEIYIPFLEPFINKYYTTDYQLVTLKKHKEYIANYPRNIKNMFELYGIQPYNSHLSSLQLVGVDDEYYYFYHFDFKTVYQFDKKGIVVDEFPLIDKYTKEYPDLELIKEALALLANSDDEAKVVEFLHTNKFIGEKTYKKLLKKVSK</sequence>
<gene>
    <name evidence="1" type="ORF">H9980_09970</name>
</gene>
<name>A0A9D1XMI8_9FIRM</name>
<protein>
    <submittedName>
        <fullName evidence="1">Uncharacterized protein</fullName>
    </submittedName>
</protein>
<dbReference type="EMBL" id="DXET01000224">
    <property type="protein sequence ID" value="HIX82278.1"/>
    <property type="molecule type" value="Genomic_DNA"/>
</dbReference>
<dbReference type="Proteomes" id="UP000886724">
    <property type="component" value="Unassembled WGS sequence"/>
</dbReference>
<proteinExistence type="predicted"/>